<evidence type="ECO:0000256" key="6">
    <source>
        <dbReference type="ARBA" id="ARBA00023136"/>
    </source>
</evidence>
<feature type="transmembrane region" description="Helical" evidence="8">
    <location>
        <begin position="153"/>
        <end position="172"/>
    </location>
</feature>
<feature type="domain" description="Acyltransferase 3" evidence="9">
    <location>
        <begin position="33"/>
        <end position="344"/>
    </location>
</feature>
<dbReference type="GO" id="GO:0005886">
    <property type="term" value="C:plasma membrane"/>
    <property type="evidence" value="ECO:0007669"/>
    <property type="project" value="UniProtKB-SubCell"/>
</dbReference>
<feature type="transmembrane region" description="Helical" evidence="8">
    <location>
        <begin position="209"/>
        <end position="229"/>
    </location>
</feature>
<keyword evidence="4 8" id="KW-0812">Transmembrane</keyword>
<evidence type="ECO:0000256" key="5">
    <source>
        <dbReference type="ARBA" id="ARBA00022989"/>
    </source>
</evidence>
<dbReference type="GO" id="GO:0016413">
    <property type="term" value="F:O-acetyltransferase activity"/>
    <property type="evidence" value="ECO:0007669"/>
    <property type="project" value="TreeGrafter"/>
</dbReference>
<proteinExistence type="inferred from homology"/>
<feature type="transmembrane region" description="Helical" evidence="8">
    <location>
        <begin position="325"/>
        <end position="349"/>
    </location>
</feature>
<feature type="region of interest" description="Disordered" evidence="7">
    <location>
        <begin position="1"/>
        <end position="28"/>
    </location>
</feature>
<dbReference type="PANTHER" id="PTHR40074">
    <property type="entry name" value="O-ACETYLTRANSFERASE WECH"/>
    <property type="match status" value="1"/>
</dbReference>
<evidence type="ECO:0000256" key="4">
    <source>
        <dbReference type="ARBA" id="ARBA00022692"/>
    </source>
</evidence>
<reference evidence="11 12" key="2">
    <citation type="submission" date="2017-08" db="EMBL/GenBank/DDBJ databases">
        <authorList>
            <person name="de Groot N.N."/>
        </authorList>
    </citation>
    <scope>NUCLEOTIDE SEQUENCE [LARGE SCALE GENOMIC DNA]</scope>
    <source>
        <strain evidence="11">Orrdi1</strain>
    </source>
</reference>
<evidence type="ECO:0000256" key="3">
    <source>
        <dbReference type="ARBA" id="ARBA00022475"/>
    </source>
</evidence>
<keyword evidence="3" id="KW-1003">Cell membrane</keyword>
<evidence type="ECO:0000256" key="7">
    <source>
        <dbReference type="SAM" id="MobiDB-lite"/>
    </source>
</evidence>
<accession>A0A1C3K7X2</accession>
<dbReference type="EMBL" id="FLRC01000055">
    <property type="protein sequence ID" value="SBT27610.1"/>
    <property type="molecule type" value="Genomic_DNA"/>
</dbReference>
<evidence type="ECO:0000313" key="11">
    <source>
        <dbReference type="EMBL" id="SOE48678.1"/>
    </source>
</evidence>
<reference evidence="10 12" key="1">
    <citation type="submission" date="2016-06" db="EMBL/GenBank/DDBJ databases">
        <authorList>
            <person name="Kjaerup R.B."/>
            <person name="Dalgaard T.S."/>
            <person name="Juul-Madsen H.R."/>
        </authorList>
    </citation>
    <scope>NUCLEOTIDE SEQUENCE [LARGE SCALE GENOMIC DNA]</scope>
    <source>
        <strain evidence="10">Orrdi1</strain>
    </source>
</reference>
<dbReference type="PANTHER" id="PTHR40074:SF2">
    <property type="entry name" value="O-ACETYLTRANSFERASE WECH"/>
    <property type="match status" value="1"/>
</dbReference>
<dbReference type="KEGG" id="odi:ODI_R1583"/>
<feature type="transmembrane region" description="Helical" evidence="8">
    <location>
        <begin position="113"/>
        <end position="133"/>
    </location>
</feature>
<dbReference type="GO" id="GO:0009246">
    <property type="term" value="P:enterobacterial common antigen biosynthetic process"/>
    <property type="evidence" value="ECO:0007669"/>
    <property type="project" value="TreeGrafter"/>
</dbReference>
<evidence type="ECO:0000256" key="1">
    <source>
        <dbReference type="ARBA" id="ARBA00004651"/>
    </source>
</evidence>
<comment type="similarity">
    <text evidence="2">Belongs to the acyltransferase 3 family.</text>
</comment>
<feature type="transmembrane region" description="Helical" evidence="8">
    <location>
        <begin position="295"/>
        <end position="313"/>
    </location>
</feature>
<dbReference type="Proteomes" id="UP000078558">
    <property type="component" value="Chromosome I"/>
</dbReference>
<evidence type="ECO:0000259" key="9">
    <source>
        <dbReference type="Pfam" id="PF01757"/>
    </source>
</evidence>
<keyword evidence="6 8" id="KW-0472">Membrane</keyword>
<dbReference type="Pfam" id="PF01757">
    <property type="entry name" value="Acyl_transf_3"/>
    <property type="match status" value="1"/>
</dbReference>
<keyword evidence="5 8" id="KW-1133">Transmembrane helix</keyword>
<gene>
    <name evidence="10" type="ORF">ODI_00599</name>
    <name evidence="11" type="ORF">ODI_R1583</name>
</gene>
<evidence type="ECO:0000256" key="2">
    <source>
        <dbReference type="ARBA" id="ARBA00007400"/>
    </source>
</evidence>
<evidence type="ECO:0000256" key="8">
    <source>
        <dbReference type="SAM" id="Phobius"/>
    </source>
</evidence>
<comment type="subcellular location">
    <subcellularLocation>
        <location evidence="1">Cell membrane</location>
        <topology evidence="1">Multi-pass membrane protein</topology>
    </subcellularLocation>
</comment>
<name>A0A1C3K7X2_9BURK</name>
<sequence>MRFPHVRPASAAAPSSTAPDTTPSSIPPDPRLAQLDAARWIAALAVVLLHCAAVPVSSTEPYGTAGWVSANLYDSAVRWCVPVFVMISGALLLAPARPEGIPRFYLRRSARILLPLVFWTVFYLAWTVTLEHLDGTPHEPMAWLRRLTEGRPYYHLWYLYMIVGLYLFAPFVRELYGKLSVRRRLACVMVTLAIAIVDALYRHLTGQGYGFFLAWFVPYLGYFVAGRMIYEGSLSLPRPGWVLAASIAITALGVYALSTSQRLNFYFYDYFSITVPFMSLAVFQLILATPALPRLVLLAPLTFGIYLIHPVFIDLAQRSPLYDNGIAPAWAIPFAAVVIFGLSAGSIWLMQRLPLMRRFV</sequence>
<feature type="transmembrane region" description="Helical" evidence="8">
    <location>
        <begin position="241"/>
        <end position="258"/>
    </location>
</feature>
<feature type="transmembrane region" description="Helical" evidence="8">
    <location>
        <begin position="37"/>
        <end position="56"/>
    </location>
</feature>
<dbReference type="EMBL" id="LT907988">
    <property type="protein sequence ID" value="SOE48678.1"/>
    <property type="molecule type" value="Genomic_DNA"/>
</dbReference>
<keyword evidence="12" id="KW-1185">Reference proteome</keyword>
<feature type="transmembrane region" description="Helical" evidence="8">
    <location>
        <begin position="270"/>
        <end position="288"/>
    </location>
</feature>
<dbReference type="RefSeq" id="WP_082985518.1">
    <property type="nucleotide sequence ID" value="NZ_LT907988.1"/>
</dbReference>
<organism evidence="10 12">
    <name type="scientific">Orrella dioscoreae</name>
    <dbReference type="NCBI Taxonomy" id="1851544"/>
    <lineage>
        <taxon>Bacteria</taxon>
        <taxon>Pseudomonadati</taxon>
        <taxon>Pseudomonadota</taxon>
        <taxon>Betaproteobacteria</taxon>
        <taxon>Burkholderiales</taxon>
        <taxon>Alcaligenaceae</taxon>
        <taxon>Orrella</taxon>
    </lineage>
</organism>
<dbReference type="AlphaFoldDB" id="A0A1C3K7X2"/>
<dbReference type="STRING" id="1851544.ODI_00599"/>
<feature type="compositionally biased region" description="Low complexity" evidence="7">
    <location>
        <begin position="8"/>
        <end position="24"/>
    </location>
</feature>
<dbReference type="InterPro" id="IPR002656">
    <property type="entry name" value="Acyl_transf_3_dom"/>
</dbReference>
<feature type="transmembrane region" description="Helical" evidence="8">
    <location>
        <begin position="184"/>
        <end position="203"/>
    </location>
</feature>
<protein>
    <submittedName>
        <fullName evidence="10">FIG00761799: membrane protein</fullName>
    </submittedName>
</protein>
<feature type="transmembrane region" description="Helical" evidence="8">
    <location>
        <begin position="76"/>
        <end position="93"/>
    </location>
</feature>
<evidence type="ECO:0000313" key="12">
    <source>
        <dbReference type="Proteomes" id="UP000078558"/>
    </source>
</evidence>
<evidence type="ECO:0000313" key="10">
    <source>
        <dbReference type="EMBL" id="SBT27610.1"/>
    </source>
</evidence>